<gene>
    <name evidence="3" type="primary">cmr4</name>
    <name evidence="3" type="ORF">HA332_08740</name>
</gene>
<dbReference type="GeneID" id="1460035"/>
<dbReference type="InterPro" id="IPR013410">
    <property type="entry name" value="CRISPR-assoc_RAMP_Cmr4"/>
</dbReference>
<dbReference type="CDD" id="cd09682">
    <property type="entry name" value="Cmr4_III-B"/>
    <property type="match status" value="1"/>
</dbReference>
<dbReference type="GO" id="GO:0051607">
    <property type="term" value="P:defense response to virus"/>
    <property type="evidence" value="ECO:0007669"/>
    <property type="project" value="UniProtKB-KW"/>
</dbReference>
<dbReference type="Proteomes" id="UP000646844">
    <property type="component" value="Unassembled WGS sequence"/>
</dbReference>
<dbReference type="AlphaFoldDB" id="A0A832THV8"/>
<evidence type="ECO:0000313" key="3">
    <source>
        <dbReference type="EMBL" id="HII74440.1"/>
    </source>
</evidence>
<comment type="caution">
    <text evidence="3">The sequence shown here is derived from an EMBL/GenBank/DDBJ whole genome shotgun (WGS) entry which is preliminary data.</text>
</comment>
<dbReference type="InterPro" id="IPR005537">
    <property type="entry name" value="RAMP_III_fam"/>
</dbReference>
<dbReference type="NCBIfam" id="TIGR02580">
    <property type="entry name" value="cas_RAMP_Cmr4"/>
    <property type="match status" value="1"/>
</dbReference>
<accession>A0A832THV8</accession>
<feature type="domain" description="CRISPR type III-associated protein" evidence="2">
    <location>
        <begin position="15"/>
        <end position="277"/>
    </location>
</feature>
<sequence length="284" mass="32531">MNSYFSNAYPVYIFTVTNSHVGSGSSVSEEVDLPFQRDHLGYPTIYASSLKGAIKSYLINTISDSEERKNVEILFGKDSTPDEVSKVVILDAVLLLIPVRIIPISKDFEGVYSYATTEELLETAKSYLDAVSNLLRTQNTEKNVDFFLAGNGDKELIVNESYFKFKKDDELKKSYSILIPPEIKSVMVFRGNTGRDIINRSLIRVRRIRIDREKKTASERGLWSEEYVPRGTYFFTIILVRSDKEKNINEIFKKFNDKLLNYIIIGGHETIGKGIVRLMWWSYG</sequence>
<reference evidence="3" key="1">
    <citation type="journal article" date="2020" name="bioRxiv">
        <title>A rank-normalized archaeal taxonomy based on genome phylogeny resolves widespread incomplete and uneven classifications.</title>
        <authorList>
            <person name="Rinke C."/>
            <person name="Chuvochina M."/>
            <person name="Mussig A.J."/>
            <person name="Chaumeil P.-A."/>
            <person name="Waite D.W."/>
            <person name="Whitman W.B."/>
            <person name="Parks D.H."/>
            <person name="Hugenholtz P."/>
        </authorList>
    </citation>
    <scope>NUCLEOTIDE SEQUENCE</scope>
    <source>
        <strain evidence="3">UBA8838</strain>
    </source>
</reference>
<dbReference type="OMA" id="VFAWITC"/>
<evidence type="ECO:0000256" key="1">
    <source>
        <dbReference type="ARBA" id="ARBA00023118"/>
    </source>
</evidence>
<protein>
    <submittedName>
        <fullName evidence="3">Type III-B CRISPR module RAMP protein Cmr4</fullName>
    </submittedName>
</protein>
<evidence type="ECO:0000259" key="2">
    <source>
        <dbReference type="Pfam" id="PF03787"/>
    </source>
</evidence>
<proteinExistence type="predicted"/>
<dbReference type="Pfam" id="PF03787">
    <property type="entry name" value="RAMPs"/>
    <property type="match status" value="1"/>
</dbReference>
<name>A0A832THV8_9CREN</name>
<dbReference type="PANTHER" id="PTHR36700:SF1">
    <property type="entry name" value="CRISPR SYSTEM CMR SUBUNIT CMR4"/>
    <property type="match status" value="1"/>
</dbReference>
<organism evidence="3 4">
    <name type="scientific">Sulfurisphaera tokodaii</name>
    <dbReference type="NCBI Taxonomy" id="111955"/>
    <lineage>
        <taxon>Archaea</taxon>
        <taxon>Thermoproteota</taxon>
        <taxon>Thermoprotei</taxon>
        <taxon>Sulfolobales</taxon>
        <taxon>Sulfolobaceae</taxon>
        <taxon>Sulfurisphaera</taxon>
    </lineage>
</organism>
<dbReference type="PANTHER" id="PTHR36700">
    <property type="entry name" value="CRISPR SYSTEM CMR SUBUNIT CMR4"/>
    <property type="match status" value="1"/>
</dbReference>
<evidence type="ECO:0000313" key="4">
    <source>
        <dbReference type="Proteomes" id="UP000646844"/>
    </source>
</evidence>
<dbReference type="RefSeq" id="WP_010980046.1">
    <property type="nucleotide sequence ID" value="NZ_BAABQO010000001.1"/>
</dbReference>
<dbReference type="EMBL" id="DUJO01000040">
    <property type="protein sequence ID" value="HII74440.1"/>
    <property type="molecule type" value="Genomic_DNA"/>
</dbReference>
<keyword evidence="1" id="KW-0051">Antiviral defense</keyword>